<dbReference type="AlphaFoldDB" id="A0A6N8GNE5"/>
<comment type="caution">
    <text evidence="3">The sequence shown here is derived from an EMBL/GenBank/DDBJ whole genome shotgun (WGS) entry which is preliminary data.</text>
</comment>
<evidence type="ECO:0000313" key="4">
    <source>
        <dbReference type="Proteomes" id="UP000436989"/>
    </source>
</evidence>
<dbReference type="InterPro" id="IPR014729">
    <property type="entry name" value="Rossmann-like_a/b/a_fold"/>
</dbReference>
<protein>
    <submittedName>
        <fullName evidence="3">Universal stress protein</fullName>
    </submittedName>
</protein>
<evidence type="ECO:0000256" key="1">
    <source>
        <dbReference type="ARBA" id="ARBA00008791"/>
    </source>
</evidence>
<dbReference type="InterPro" id="IPR006016">
    <property type="entry name" value="UspA"/>
</dbReference>
<name>A0A6N8GNE5_9MICC</name>
<dbReference type="PANTHER" id="PTHR46268">
    <property type="entry name" value="STRESS RESPONSE PROTEIN NHAX"/>
    <property type="match status" value="1"/>
</dbReference>
<dbReference type="CDD" id="cd00293">
    <property type="entry name" value="USP-like"/>
    <property type="match status" value="1"/>
</dbReference>
<feature type="domain" description="UspA" evidence="2">
    <location>
        <begin position="3"/>
        <end position="127"/>
    </location>
</feature>
<dbReference type="PANTHER" id="PTHR46268:SF6">
    <property type="entry name" value="UNIVERSAL STRESS PROTEIN UP12"/>
    <property type="match status" value="1"/>
</dbReference>
<reference evidence="3 4" key="1">
    <citation type="submission" date="2019-12" db="EMBL/GenBank/DDBJ databases">
        <authorList>
            <person name="Shi Y."/>
        </authorList>
    </citation>
    <scope>NUCLEOTIDE SEQUENCE [LARGE SCALE GENOMIC DNA]</scope>
    <source>
        <strain evidence="3 4">JCM 17929</strain>
    </source>
</reference>
<organism evidence="3 4">
    <name type="scientific">Kocuria sediminis</name>
    <dbReference type="NCBI Taxonomy" id="1038857"/>
    <lineage>
        <taxon>Bacteria</taxon>
        <taxon>Bacillati</taxon>
        <taxon>Actinomycetota</taxon>
        <taxon>Actinomycetes</taxon>
        <taxon>Micrococcales</taxon>
        <taxon>Micrococcaceae</taxon>
        <taxon>Kocuria</taxon>
    </lineage>
</organism>
<proteinExistence type="inferred from homology"/>
<dbReference type="Pfam" id="PF00582">
    <property type="entry name" value="Usp"/>
    <property type="match status" value="1"/>
</dbReference>
<dbReference type="InterPro" id="IPR006015">
    <property type="entry name" value="Universal_stress_UspA"/>
</dbReference>
<dbReference type="Gene3D" id="3.40.50.620">
    <property type="entry name" value="HUPs"/>
    <property type="match status" value="1"/>
</dbReference>
<dbReference type="Proteomes" id="UP000436989">
    <property type="component" value="Unassembled WGS sequence"/>
</dbReference>
<comment type="similarity">
    <text evidence="1">Belongs to the universal stress protein A family.</text>
</comment>
<dbReference type="RefSeq" id="WP_156270523.1">
    <property type="nucleotide sequence ID" value="NZ_WOGU01000016.1"/>
</dbReference>
<evidence type="ECO:0000259" key="2">
    <source>
        <dbReference type="Pfam" id="PF00582"/>
    </source>
</evidence>
<sequence length="128" mass="13313">MSILLGYVPNERGEAAYAKALSLAAELGQDLVIMNSSGRHSHIDPHLAAESDLEALVARAREAGVSARTERSAGADGADALIEASHTADADMVVIGIRKRSQVGKLLLGSDAQRILLEASCPVLAVKA</sequence>
<keyword evidence="4" id="KW-1185">Reference proteome</keyword>
<accession>A0A6N8GNE5</accession>
<evidence type="ECO:0000313" key="3">
    <source>
        <dbReference type="EMBL" id="MUN64646.1"/>
    </source>
</evidence>
<dbReference type="SUPFAM" id="SSF52402">
    <property type="entry name" value="Adenine nucleotide alpha hydrolases-like"/>
    <property type="match status" value="1"/>
</dbReference>
<dbReference type="PRINTS" id="PR01438">
    <property type="entry name" value="UNVRSLSTRESS"/>
</dbReference>
<dbReference type="EMBL" id="WOGU01000016">
    <property type="protein sequence ID" value="MUN64646.1"/>
    <property type="molecule type" value="Genomic_DNA"/>
</dbReference>
<gene>
    <name evidence="3" type="ORF">GMA12_16110</name>
</gene>